<dbReference type="InterPro" id="IPR046373">
    <property type="entry name" value="Acyl-CoA_Oxase/DH_mid-dom_sf"/>
</dbReference>
<evidence type="ECO:0000256" key="7">
    <source>
        <dbReference type="ARBA" id="ARBA00037899"/>
    </source>
</evidence>
<dbReference type="Proteomes" id="UP000307790">
    <property type="component" value="Unassembled WGS sequence"/>
</dbReference>
<name>A0A5R9IST4_9GAMM</name>
<dbReference type="InterPro" id="IPR009100">
    <property type="entry name" value="AcylCoA_DH/oxidase_NM_dom_sf"/>
</dbReference>
<dbReference type="CDD" id="cd01151">
    <property type="entry name" value="GCD"/>
    <property type="match status" value="1"/>
</dbReference>
<dbReference type="SUPFAM" id="SSF47203">
    <property type="entry name" value="Acyl-CoA dehydrogenase C-terminal domain-like"/>
    <property type="match status" value="1"/>
</dbReference>
<dbReference type="InterPro" id="IPR009075">
    <property type="entry name" value="AcylCo_DH/oxidase_C"/>
</dbReference>
<dbReference type="AlphaFoldDB" id="A0A5R9IST4"/>
<dbReference type="PANTHER" id="PTHR42807">
    <property type="entry name" value="GLUTARYL-COA DEHYDROGENASE, MITOCHONDRIAL"/>
    <property type="match status" value="1"/>
</dbReference>
<dbReference type="PROSITE" id="PS00073">
    <property type="entry name" value="ACYL_COA_DH_2"/>
    <property type="match status" value="1"/>
</dbReference>
<evidence type="ECO:0000313" key="15">
    <source>
        <dbReference type="EMBL" id="TLU67117.1"/>
    </source>
</evidence>
<dbReference type="FunFam" id="1.20.140.10:FF:000006">
    <property type="entry name" value="Glutaryl-CoA dehydrogenase, mitochondrial"/>
    <property type="match status" value="1"/>
</dbReference>
<evidence type="ECO:0000256" key="2">
    <source>
        <dbReference type="ARBA" id="ARBA00009347"/>
    </source>
</evidence>
<dbReference type="PROSITE" id="PS00072">
    <property type="entry name" value="ACYL_COA_DH_1"/>
    <property type="match status" value="1"/>
</dbReference>
<keyword evidence="5" id="KW-0809">Transit peptide</keyword>
<dbReference type="FunFam" id="1.10.540.10:FF:000003">
    <property type="entry name" value="glutaryl-CoA dehydrogenase, mitochondrial"/>
    <property type="match status" value="1"/>
</dbReference>
<dbReference type="EMBL" id="VCBC01000003">
    <property type="protein sequence ID" value="TLU67117.1"/>
    <property type="molecule type" value="Genomic_DNA"/>
</dbReference>
<evidence type="ECO:0000256" key="6">
    <source>
        <dbReference type="ARBA" id="ARBA00023002"/>
    </source>
</evidence>
<dbReference type="SUPFAM" id="SSF56645">
    <property type="entry name" value="Acyl-CoA dehydrogenase NM domain-like"/>
    <property type="match status" value="1"/>
</dbReference>
<feature type="domain" description="Acyl-CoA dehydrogenase/oxidase C-terminal" evidence="12">
    <location>
        <begin position="239"/>
        <end position="384"/>
    </location>
</feature>
<proteinExistence type="inferred from homology"/>
<dbReference type="InterPro" id="IPR006089">
    <property type="entry name" value="Acyl-CoA_DH_CS"/>
</dbReference>
<dbReference type="Pfam" id="PF00441">
    <property type="entry name" value="Acyl-CoA_dh_1"/>
    <property type="match status" value="1"/>
</dbReference>
<keyword evidence="6 11" id="KW-0560">Oxidoreductase</keyword>
<evidence type="ECO:0000256" key="1">
    <source>
        <dbReference type="ARBA" id="ARBA00001974"/>
    </source>
</evidence>
<comment type="similarity">
    <text evidence="2 11">Belongs to the acyl-CoA dehydrogenase family.</text>
</comment>
<comment type="pathway">
    <text evidence="7">Amino-acid metabolism; lysine degradation.</text>
</comment>
<comment type="catalytic activity">
    <reaction evidence="10">
        <text>glutaryl-CoA + oxidized [electron-transfer flavoprotein] + 2 H(+) = (2E)-butenoyl-CoA + reduced [electron-transfer flavoprotein] + CO2</text>
        <dbReference type="Rhea" id="RHEA:13389"/>
        <dbReference type="Rhea" id="RHEA-COMP:10685"/>
        <dbReference type="Rhea" id="RHEA-COMP:10686"/>
        <dbReference type="ChEBI" id="CHEBI:15378"/>
        <dbReference type="ChEBI" id="CHEBI:16526"/>
        <dbReference type="ChEBI" id="CHEBI:57332"/>
        <dbReference type="ChEBI" id="CHEBI:57378"/>
        <dbReference type="ChEBI" id="CHEBI:57692"/>
        <dbReference type="ChEBI" id="CHEBI:58307"/>
        <dbReference type="EC" id="1.3.8.6"/>
    </reaction>
</comment>
<evidence type="ECO:0000313" key="16">
    <source>
        <dbReference type="Proteomes" id="UP000307790"/>
    </source>
</evidence>
<keyword evidence="16" id="KW-1185">Reference proteome</keyword>
<evidence type="ECO:0000256" key="8">
    <source>
        <dbReference type="ARBA" id="ARBA00037927"/>
    </source>
</evidence>
<evidence type="ECO:0000259" key="13">
    <source>
        <dbReference type="Pfam" id="PF02770"/>
    </source>
</evidence>
<dbReference type="InterPro" id="IPR036250">
    <property type="entry name" value="AcylCo_DH-like_C"/>
</dbReference>
<feature type="domain" description="Acyl-CoA oxidase/dehydrogenase middle" evidence="13">
    <location>
        <begin position="133"/>
        <end position="226"/>
    </location>
</feature>
<organism evidence="15 16">
    <name type="scientific">Thalassotalea litorea</name>
    <dbReference type="NCBI Taxonomy" id="2020715"/>
    <lineage>
        <taxon>Bacteria</taxon>
        <taxon>Pseudomonadati</taxon>
        <taxon>Pseudomonadota</taxon>
        <taxon>Gammaproteobacteria</taxon>
        <taxon>Alteromonadales</taxon>
        <taxon>Colwelliaceae</taxon>
        <taxon>Thalassotalea</taxon>
    </lineage>
</organism>
<dbReference type="GO" id="GO:0046949">
    <property type="term" value="P:fatty-acyl-CoA biosynthetic process"/>
    <property type="evidence" value="ECO:0007669"/>
    <property type="project" value="TreeGrafter"/>
</dbReference>
<comment type="pathway">
    <text evidence="8">Amino-acid metabolism; tryptophan metabolism.</text>
</comment>
<dbReference type="InterPro" id="IPR052033">
    <property type="entry name" value="Glutaryl-CoA_DH_mitochondrial"/>
</dbReference>
<dbReference type="GO" id="GO:0000062">
    <property type="term" value="F:fatty-acyl-CoA binding"/>
    <property type="evidence" value="ECO:0007669"/>
    <property type="project" value="TreeGrafter"/>
</dbReference>
<evidence type="ECO:0000256" key="4">
    <source>
        <dbReference type="ARBA" id="ARBA00022827"/>
    </source>
</evidence>
<evidence type="ECO:0000256" key="10">
    <source>
        <dbReference type="ARBA" id="ARBA00049493"/>
    </source>
</evidence>
<dbReference type="GO" id="GO:0004361">
    <property type="term" value="F:glutaryl-CoA dehydrogenase activity"/>
    <property type="evidence" value="ECO:0007669"/>
    <property type="project" value="UniProtKB-EC"/>
</dbReference>
<evidence type="ECO:0000259" key="12">
    <source>
        <dbReference type="Pfam" id="PF00441"/>
    </source>
</evidence>
<dbReference type="EC" id="1.3.8.6" evidence="9"/>
<comment type="cofactor">
    <cofactor evidence="1 11">
        <name>FAD</name>
        <dbReference type="ChEBI" id="CHEBI:57692"/>
    </cofactor>
</comment>
<dbReference type="InterPro" id="IPR037069">
    <property type="entry name" value="AcylCoA_DH/ox_N_sf"/>
</dbReference>
<dbReference type="FunFam" id="2.40.110.10:FF:000008">
    <property type="entry name" value="Glutaryl-CoA dehydrogenase, mitochondrial"/>
    <property type="match status" value="1"/>
</dbReference>
<evidence type="ECO:0000256" key="5">
    <source>
        <dbReference type="ARBA" id="ARBA00022946"/>
    </source>
</evidence>
<keyword evidence="3 11" id="KW-0285">Flavoprotein</keyword>
<gene>
    <name evidence="15" type="ORF">FE810_02195</name>
</gene>
<keyword evidence="4 11" id="KW-0274">FAD</keyword>
<dbReference type="Gene3D" id="1.20.140.10">
    <property type="entry name" value="Butyryl-CoA Dehydrogenase, subunit A, domain 3"/>
    <property type="match status" value="1"/>
</dbReference>
<dbReference type="Pfam" id="PF02771">
    <property type="entry name" value="Acyl-CoA_dh_N"/>
    <property type="match status" value="1"/>
</dbReference>
<evidence type="ECO:0000256" key="3">
    <source>
        <dbReference type="ARBA" id="ARBA00022630"/>
    </source>
</evidence>
<dbReference type="GO" id="GO:0050660">
    <property type="term" value="F:flavin adenine dinucleotide binding"/>
    <property type="evidence" value="ECO:0007669"/>
    <property type="project" value="InterPro"/>
</dbReference>
<protein>
    <recommendedName>
        <fullName evidence="9">glutaryl-CoA dehydrogenase (ETF)</fullName>
        <ecNumber evidence="9">1.3.8.6</ecNumber>
    </recommendedName>
</protein>
<reference evidence="15 16" key="1">
    <citation type="submission" date="2019-05" db="EMBL/GenBank/DDBJ databases">
        <title>Genome sequences of Thalassotalea litorea 1K03283.</title>
        <authorList>
            <person name="Zhang D."/>
        </authorList>
    </citation>
    <scope>NUCLEOTIDE SEQUENCE [LARGE SCALE GENOMIC DNA]</scope>
    <source>
        <strain evidence="15 16">MCCC 1K03283</strain>
    </source>
</reference>
<dbReference type="PANTHER" id="PTHR42807:SF1">
    <property type="entry name" value="GLUTARYL-COA DEHYDROGENASE, MITOCHONDRIAL"/>
    <property type="match status" value="1"/>
</dbReference>
<comment type="caution">
    <text evidence="15">The sequence shown here is derived from an EMBL/GenBank/DDBJ whole genome shotgun (WGS) entry which is preliminary data.</text>
</comment>
<dbReference type="GO" id="GO:0033539">
    <property type="term" value="P:fatty acid beta-oxidation using acyl-CoA dehydrogenase"/>
    <property type="evidence" value="ECO:0007669"/>
    <property type="project" value="TreeGrafter"/>
</dbReference>
<dbReference type="Gene3D" id="2.40.110.10">
    <property type="entry name" value="Butyryl-CoA Dehydrogenase, subunit A, domain 2"/>
    <property type="match status" value="1"/>
</dbReference>
<dbReference type="OrthoDB" id="9769473at2"/>
<accession>A0A5R9IST4</accession>
<sequence length="392" mass="43542">MTSKSNWEDILLLDKQLSDEERMIRDMAHDFCQQQLQPGILMANRHENFDANIMRQFGELGLLGATIDGYGCPGVSYVSYGLVAREVERVDSGYRSAMSVQSSLVMHPIYTWGSEAQKQKYLPKLATGEWIGCFGLTEPDAGSDPAGMKTRAKKVPGGYQLSGSKMWITNSPIADVFVVWAKSAAHDNQICGFVLEKGMSGLSAPKIEGKMSLKASITGEIVMDNVFVPEDNMFPDVRGLRGPFSCLNMARYGISWGAMGAAEDCWHRARQYGLDRQQFNKPLAQTQLFQKKLADMQTEITLGLQASLRVGRLIDDKDFDPTMISLVKRNNCGKALEIARMSRDMHGGNGIADEFHVIRHMINLETVNTYEGTHDIHALILGRAQTGLQAFF</sequence>
<dbReference type="Gene3D" id="1.10.540.10">
    <property type="entry name" value="Acyl-CoA dehydrogenase/oxidase, N-terminal domain"/>
    <property type="match status" value="1"/>
</dbReference>
<dbReference type="Pfam" id="PF02770">
    <property type="entry name" value="Acyl-CoA_dh_M"/>
    <property type="match status" value="1"/>
</dbReference>
<evidence type="ECO:0000256" key="11">
    <source>
        <dbReference type="RuleBase" id="RU362125"/>
    </source>
</evidence>
<dbReference type="InterPro" id="IPR013786">
    <property type="entry name" value="AcylCoA_DH/ox_N"/>
</dbReference>
<feature type="domain" description="Acyl-CoA dehydrogenase/oxidase N-terminal" evidence="14">
    <location>
        <begin position="18"/>
        <end position="129"/>
    </location>
</feature>
<evidence type="ECO:0000256" key="9">
    <source>
        <dbReference type="ARBA" id="ARBA00039033"/>
    </source>
</evidence>
<evidence type="ECO:0000259" key="14">
    <source>
        <dbReference type="Pfam" id="PF02771"/>
    </source>
</evidence>
<dbReference type="RefSeq" id="WP_138318398.1">
    <property type="nucleotide sequence ID" value="NZ_VCBC01000003.1"/>
</dbReference>
<dbReference type="InterPro" id="IPR006091">
    <property type="entry name" value="Acyl-CoA_Oxase/DH_mid-dom"/>
</dbReference>